<evidence type="ECO:0000313" key="2">
    <source>
        <dbReference type="Proteomes" id="UP000605848"/>
    </source>
</evidence>
<dbReference type="Proteomes" id="UP000605848">
    <property type="component" value="Unassembled WGS sequence"/>
</dbReference>
<dbReference type="RefSeq" id="WP_202065406.1">
    <property type="nucleotide sequence ID" value="NZ_JAEQMY010000120.1"/>
</dbReference>
<dbReference type="AlphaFoldDB" id="A0A936ZNC1"/>
<dbReference type="EMBL" id="JAEQMY010000120">
    <property type="protein sequence ID" value="MBL0407859.1"/>
    <property type="molecule type" value="Genomic_DNA"/>
</dbReference>
<reference evidence="1" key="1">
    <citation type="submission" date="2021-01" db="EMBL/GenBank/DDBJ databases">
        <title>Microvirga sp.</title>
        <authorList>
            <person name="Kim M.K."/>
        </authorList>
    </citation>
    <scope>NUCLEOTIDE SEQUENCE</scope>
    <source>
        <strain evidence="1">5420S-16</strain>
    </source>
</reference>
<keyword evidence="2" id="KW-1185">Reference proteome</keyword>
<proteinExistence type="predicted"/>
<comment type="caution">
    <text evidence="1">The sequence shown here is derived from an EMBL/GenBank/DDBJ whole genome shotgun (WGS) entry which is preliminary data.</text>
</comment>
<gene>
    <name evidence="1" type="ORF">JKG68_28555</name>
</gene>
<sequence length="50" mass="5327">MPLEKPIFAPQGTPATAYGTKRMANLGHSRVMGTNREDIGGPMRRAAANS</sequence>
<protein>
    <submittedName>
        <fullName evidence="1">Uncharacterized protein</fullName>
    </submittedName>
</protein>
<name>A0A936ZNC1_9HYPH</name>
<accession>A0A936ZNC1</accession>
<evidence type="ECO:0000313" key="1">
    <source>
        <dbReference type="EMBL" id="MBL0407859.1"/>
    </source>
</evidence>
<organism evidence="1 2">
    <name type="scientific">Microvirga aerilata</name>
    <dbReference type="NCBI Taxonomy" id="670292"/>
    <lineage>
        <taxon>Bacteria</taxon>
        <taxon>Pseudomonadati</taxon>
        <taxon>Pseudomonadota</taxon>
        <taxon>Alphaproteobacteria</taxon>
        <taxon>Hyphomicrobiales</taxon>
        <taxon>Methylobacteriaceae</taxon>
        <taxon>Microvirga</taxon>
    </lineage>
</organism>